<organism evidence="3 4">
    <name type="scientific">Bifidobacterium tissieri</name>
    <dbReference type="NCBI Taxonomy" id="1630162"/>
    <lineage>
        <taxon>Bacteria</taxon>
        <taxon>Bacillati</taxon>
        <taxon>Actinomycetota</taxon>
        <taxon>Actinomycetes</taxon>
        <taxon>Bifidobacteriales</taxon>
        <taxon>Bifidobacteriaceae</taxon>
        <taxon>Bifidobacterium</taxon>
    </lineage>
</organism>
<feature type="transmembrane region" description="Helical" evidence="2">
    <location>
        <begin position="39"/>
        <end position="59"/>
    </location>
</feature>
<feature type="transmembrane region" description="Helical" evidence="2">
    <location>
        <begin position="112"/>
        <end position="132"/>
    </location>
</feature>
<feature type="compositionally biased region" description="Basic and acidic residues" evidence="1">
    <location>
        <begin position="1"/>
        <end position="13"/>
    </location>
</feature>
<reference evidence="3 4" key="1">
    <citation type="journal article" date="2019" name="Syst. Appl. Microbiol.">
        <title>Characterization of Bifidobacterium species in feaces of the Egyptian fruit bat: Description of B. vespertilionis sp. nov. and B. rousetti sp. nov.</title>
        <authorList>
            <person name="Modesto M."/>
            <person name="Satti M."/>
            <person name="Watanabe K."/>
            <person name="Puglisi E."/>
            <person name="Morelli L."/>
            <person name="Huang C.-H."/>
            <person name="Liou J.-S."/>
            <person name="Miyashita M."/>
            <person name="Tamura T."/>
            <person name="Saito S."/>
            <person name="Mori K."/>
            <person name="Huang L."/>
            <person name="Sciavilla P."/>
            <person name="Sandri C."/>
            <person name="Spiezio C."/>
            <person name="Vitali F."/>
            <person name="Cavalieri D."/>
            <person name="Perpetuini G."/>
            <person name="Tofalo R."/>
            <person name="Bonetti A."/>
            <person name="Arita M."/>
            <person name="Mattarelli P."/>
        </authorList>
    </citation>
    <scope>NUCLEOTIDE SEQUENCE [LARGE SCALE GENOMIC DNA]</scope>
    <source>
        <strain evidence="3 4">RST7</strain>
    </source>
</reference>
<name>A0A5M9ZWB5_9BIFI</name>
<proteinExistence type="predicted"/>
<sequence length="583" mass="65144">MIRSAHADDEQRNTEPNALTDAVPSTAGLKPLPRPLCKFLFAVMAGILVWWLYCAISFYGTIVSSDEKIDFSRPASIFALALIIFAVAGVLSATVRRKAANTLKWLLDHQRAVFIAMLIWQGIVFITLLVSYTSWDPTQTAVEAVYAAHDPGKFSWYLSLYPNNRFLALIEYVPAWLIVHVFGDHFSDFAMMNIVTIPMQILNIIVIDGCILWVRRLIAKYSKTAAGIGFLLMSLLLGGSCWIMIPYTDTLSLPFSILLICTTITILESRRTDRRFSVAPAITRTTLLRFLLLGCAASLAYAMKPSTVIPAIAFAIIWFILNMGKRLLTVFLPTMLTAALGFAFVLVPVTGAERAVFNVDDTQAVPMTHFLMMGLKGHGGFDAQDTHATRSLPTEQAKEQFNLQEIRSRLHDYGPAGYLTFLMKKSWYTTAEGTLGYGWPADFVDSIRNEDRGANLLAVSHNNPIAKSGIGPLLTFQDFFLDHNPANILYKLIMQTFYIPLVIGMLLFTVLTYRRRTFTNVSTWLILSLFGGFLFLMLFEAGTSRYLIQFLPLIVTLSGMGWATWKESTDETSICNGTIDDEN</sequence>
<keyword evidence="2" id="KW-0812">Transmembrane</keyword>
<feature type="transmembrane region" description="Helical" evidence="2">
    <location>
        <begin position="71"/>
        <end position="91"/>
    </location>
</feature>
<dbReference type="OrthoDB" id="5695313at2"/>
<evidence type="ECO:0000313" key="3">
    <source>
        <dbReference type="EMBL" id="KAA8829302.1"/>
    </source>
</evidence>
<dbReference type="EMBL" id="RZUI01000010">
    <property type="protein sequence ID" value="KAA8829302.1"/>
    <property type="molecule type" value="Genomic_DNA"/>
</dbReference>
<feature type="transmembrane region" description="Helical" evidence="2">
    <location>
        <begin position="189"/>
        <end position="214"/>
    </location>
</feature>
<keyword evidence="2" id="KW-1133">Transmembrane helix</keyword>
<feature type="transmembrane region" description="Helical" evidence="2">
    <location>
        <begin position="290"/>
        <end position="321"/>
    </location>
</feature>
<feature type="transmembrane region" description="Helical" evidence="2">
    <location>
        <begin position="327"/>
        <end position="347"/>
    </location>
</feature>
<feature type="region of interest" description="Disordered" evidence="1">
    <location>
        <begin position="1"/>
        <end position="22"/>
    </location>
</feature>
<protein>
    <submittedName>
        <fullName evidence="3">Uncharacterized protein</fullName>
    </submittedName>
</protein>
<accession>A0A5M9ZWB5</accession>
<dbReference type="Proteomes" id="UP000412028">
    <property type="component" value="Unassembled WGS sequence"/>
</dbReference>
<evidence type="ECO:0000256" key="2">
    <source>
        <dbReference type="SAM" id="Phobius"/>
    </source>
</evidence>
<comment type="caution">
    <text evidence="3">The sequence shown here is derived from an EMBL/GenBank/DDBJ whole genome shotgun (WGS) entry which is preliminary data.</text>
</comment>
<feature type="transmembrane region" description="Helical" evidence="2">
    <location>
        <begin position="226"/>
        <end position="245"/>
    </location>
</feature>
<feature type="transmembrane region" description="Helical" evidence="2">
    <location>
        <begin position="521"/>
        <end position="539"/>
    </location>
</feature>
<evidence type="ECO:0000256" key="1">
    <source>
        <dbReference type="SAM" id="MobiDB-lite"/>
    </source>
</evidence>
<feature type="transmembrane region" description="Helical" evidence="2">
    <location>
        <begin position="497"/>
        <end position="515"/>
    </location>
</feature>
<keyword evidence="2" id="KW-0472">Membrane</keyword>
<dbReference type="AlphaFoldDB" id="A0A5M9ZWB5"/>
<evidence type="ECO:0000313" key="4">
    <source>
        <dbReference type="Proteomes" id="UP000412028"/>
    </source>
</evidence>
<gene>
    <name evidence="3" type="ORF">EMO89_08400</name>
</gene>